<protein>
    <submittedName>
        <fullName evidence="2">GG20102</fullName>
    </submittedName>
</protein>
<reference evidence="2 3" key="2">
    <citation type="journal article" date="2008" name="Bioinformatics">
        <title>Assembly reconciliation.</title>
        <authorList>
            <person name="Zimin A.V."/>
            <person name="Smith D.R."/>
            <person name="Sutton G."/>
            <person name="Yorke J.A."/>
        </authorList>
    </citation>
    <scope>NUCLEOTIDE SEQUENCE [LARGE SCALE GENOMIC DNA]</scope>
    <source>
        <strain evidence="2 3">TSC#14021-0224.01</strain>
    </source>
</reference>
<feature type="region of interest" description="Disordered" evidence="1">
    <location>
        <begin position="36"/>
        <end position="79"/>
    </location>
</feature>
<name>B3P0Z7_DROER</name>
<keyword evidence="3" id="KW-1185">Reference proteome</keyword>
<evidence type="ECO:0000256" key="1">
    <source>
        <dbReference type="SAM" id="MobiDB-lite"/>
    </source>
</evidence>
<proteinExistence type="predicted"/>
<feature type="compositionally biased region" description="Low complexity" evidence="1">
    <location>
        <begin position="44"/>
        <end position="72"/>
    </location>
</feature>
<dbReference type="EMBL" id="CH954181">
    <property type="protein sequence ID" value="EDV49116.1"/>
    <property type="molecule type" value="Genomic_DNA"/>
</dbReference>
<reference evidence="2 3" key="1">
    <citation type="journal article" date="2007" name="Nature">
        <title>Evolution of genes and genomes on the Drosophila phylogeny.</title>
        <authorList>
            <consortium name="Drosophila 12 Genomes Consortium"/>
            <person name="Clark A.G."/>
            <person name="Eisen M.B."/>
            <person name="Smith D.R."/>
            <person name="Bergman C.M."/>
            <person name="Oliver B."/>
            <person name="Markow T.A."/>
            <person name="Kaufman T.C."/>
            <person name="Kellis M."/>
            <person name="Gelbart W."/>
            <person name="Iyer V.N."/>
            <person name="Pollard D.A."/>
            <person name="Sackton T.B."/>
            <person name="Larracuente A.M."/>
            <person name="Singh N.D."/>
            <person name="Abad J.P."/>
            <person name="Abt D.N."/>
            <person name="Adryan B."/>
            <person name="Aguade M."/>
            <person name="Akashi H."/>
            <person name="Anderson W.W."/>
            <person name="Aquadro C.F."/>
            <person name="Ardell D.H."/>
            <person name="Arguello R."/>
            <person name="Artieri C.G."/>
            <person name="Barbash D.A."/>
            <person name="Barker D."/>
            <person name="Barsanti P."/>
            <person name="Batterham P."/>
            <person name="Batzoglou S."/>
            <person name="Begun D."/>
            <person name="Bhutkar A."/>
            <person name="Blanco E."/>
            <person name="Bosak S.A."/>
            <person name="Bradley R.K."/>
            <person name="Brand A.D."/>
            <person name="Brent M.R."/>
            <person name="Brooks A.N."/>
            <person name="Brown R.H."/>
            <person name="Butlin R.K."/>
            <person name="Caggese C."/>
            <person name="Calvi B.R."/>
            <person name="Bernardo de Carvalho A."/>
            <person name="Caspi A."/>
            <person name="Castrezana S."/>
            <person name="Celniker S.E."/>
            <person name="Chang J.L."/>
            <person name="Chapple C."/>
            <person name="Chatterji S."/>
            <person name="Chinwalla A."/>
            <person name="Civetta A."/>
            <person name="Clifton S.W."/>
            <person name="Comeron J.M."/>
            <person name="Costello J.C."/>
            <person name="Coyne J.A."/>
            <person name="Daub J."/>
            <person name="David R.G."/>
            <person name="Delcher A.L."/>
            <person name="Delehaunty K."/>
            <person name="Do C.B."/>
            <person name="Ebling H."/>
            <person name="Edwards K."/>
            <person name="Eickbush T."/>
            <person name="Evans J.D."/>
            <person name="Filipski A."/>
            <person name="Findeiss S."/>
            <person name="Freyhult E."/>
            <person name="Fulton L."/>
            <person name="Fulton R."/>
            <person name="Garcia A.C."/>
            <person name="Gardiner A."/>
            <person name="Garfield D.A."/>
            <person name="Garvin B.E."/>
            <person name="Gibson G."/>
            <person name="Gilbert D."/>
            <person name="Gnerre S."/>
            <person name="Godfrey J."/>
            <person name="Good R."/>
            <person name="Gotea V."/>
            <person name="Gravely B."/>
            <person name="Greenberg A.J."/>
            <person name="Griffiths-Jones S."/>
            <person name="Gross S."/>
            <person name="Guigo R."/>
            <person name="Gustafson E.A."/>
            <person name="Haerty W."/>
            <person name="Hahn M.W."/>
            <person name="Halligan D.L."/>
            <person name="Halpern A.L."/>
            <person name="Halter G.M."/>
            <person name="Han M.V."/>
            <person name="Heger A."/>
            <person name="Hillier L."/>
            <person name="Hinrichs A.S."/>
            <person name="Holmes I."/>
            <person name="Hoskins R.A."/>
            <person name="Hubisz M.J."/>
            <person name="Hultmark D."/>
            <person name="Huntley M.A."/>
            <person name="Jaffe D.B."/>
            <person name="Jagadeeshan S."/>
            <person name="Jeck W.R."/>
            <person name="Johnson J."/>
            <person name="Jones C.D."/>
            <person name="Jordan W.C."/>
            <person name="Karpen G.H."/>
            <person name="Kataoka E."/>
            <person name="Keightley P.D."/>
            <person name="Kheradpour P."/>
            <person name="Kirkness E.F."/>
            <person name="Koerich L.B."/>
            <person name="Kristiansen K."/>
            <person name="Kudrna D."/>
            <person name="Kulathinal R.J."/>
            <person name="Kumar S."/>
            <person name="Kwok R."/>
            <person name="Lander E."/>
            <person name="Langley C.H."/>
            <person name="Lapoint R."/>
            <person name="Lazzaro B.P."/>
            <person name="Lee S.J."/>
            <person name="Levesque L."/>
            <person name="Li R."/>
            <person name="Lin C.F."/>
            <person name="Lin M.F."/>
            <person name="Lindblad-Toh K."/>
            <person name="Llopart A."/>
            <person name="Long M."/>
            <person name="Low L."/>
            <person name="Lozovsky E."/>
            <person name="Lu J."/>
            <person name="Luo M."/>
            <person name="Machado C.A."/>
            <person name="Makalowski W."/>
            <person name="Marzo M."/>
            <person name="Matsuda M."/>
            <person name="Matzkin L."/>
            <person name="McAllister B."/>
            <person name="McBride C.S."/>
            <person name="McKernan B."/>
            <person name="McKernan K."/>
            <person name="Mendez-Lago M."/>
            <person name="Minx P."/>
            <person name="Mollenhauer M.U."/>
            <person name="Montooth K."/>
            <person name="Mount S.M."/>
            <person name="Mu X."/>
            <person name="Myers E."/>
            <person name="Negre B."/>
            <person name="Newfeld S."/>
            <person name="Nielsen R."/>
            <person name="Noor M.A."/>
            <person name="O'Grady P."/>
            <person name="Pachter L."/>
            <person name="Papaceit M."/>
            <person name="Parisi M.J."/>
            <person name="Parisi M."/>
            <person name="Parts L."/>
            <person name="Pedersen J.S."/>
            <person name="Pesole G."/>
            <person name="Phillippy A.M."/>
            <person name="Ponting C.P."/>
            <person name="Pop M."/>
            <person name="Porcelli D."/>
            <person name="Powell J.R."/>
            <person name="Prohaska S."/>
            <person name="Pruitt K."/>
            <person name="Puig M."/>
            <person name="Quesneville H."/>
            <person name="Ram K.R."/>
            <person name="Rand D."/>
            <person name="Rasmussen M.D."/>
            <person name="Reed L.K."/>
            <person name="Reenan R."/>
            <person name="Reily A."/>
            <person name="Remington K.A."/>
            <person name="Rieger T.T."/>
            <person name="Ritchie M.G."/>
            <person name="Robin C."/>
            <person name="Rogers Y.H."/>
            <person name="Rohde C."/>
            <person name="Rozas J."/>
            <person name="Rubenfield M.J."/>
            <person name="Ruiz A."/>
            <person name="Russo S."/>
            <person name="Salzberg S.L."/>
            <person name="Sanchez-Gracia A."/>
            <person name="Saranga D.J."/>
            <person name="Sato H."/>
            <person name="Schaeffer S.W."/>
            <person name="Schatz M.C."/>
            <person name="Schlenke T."/>
            <person name="Schwartz R."/>
            <person name="Segarra C."/>
            <person name="Singh R.S."/>
            <person name="Sirot L."/>
            <person name="Sirota M."/>
            <person name="Sisneros N.B."/>
            <person name="Smith C.D."/>
            <person name="Smith T.F."/>
            <person name="Spieth J."/>
            <person name="Stage D.E."/>
            <person name="Stark A."/>
            <person name="Stephan W."/>
            <person name="Strausberg R.L."/>
            <person name="Strempel S."/>
            <person name="Sturgill D."/>
            <person name="Sutton G."/>
            <person name="Sutton G.G."/>
            <person name="Tao W."/>
            <person name="Teichmann S."/>
            <person name="Tobari Y.N."/>
            <person name="Tomimura Y."/>
            <person name="Tsolas J.M."/>
            <person name="Valente V.L."/>
            <person name="Venter E."/>
            <person name="Venter J.C."/>
            <person name="Vicario S."/>
            <person name="Vieira F.G."/>
            <person name="Vilella A.J."/>
            <person name="Villasante A."/>
            <person name="Walenz B."/>
            <person name="Wang J."/>
            <person name="Wasserman M."/>
            <person name="Watts T."/>
            <person name="Wilson D."/>
            <person name="Wilson R.K."/>
            <person name="Wing R.A."/>
            <person name="Wolfner M.F."/>
            <person name="Wong A."/>
            <person name="Wong G.K."/>
            <person name="Wu C.I."/>
            <person name="Wu G."/>
            <person name="Yamamoto D."/>
            <person name="Yang H.P."/>
            <person name="Yang S.P."/>
            <person name="Yorke J.A."/>
            <person name="Yoshida K."/>
            <person name="Zdobnov E."/>
            <person name="Zhang P."/>
            <person name="Zhang Y."/>
            <person name="Zimin A.V."/>
            <person name="Baldwin J."/>
            <person name="Abdouelleil A."/>
            <person name="Abdulkadir J."/>
            <person name="Abebe A."/>
            <person name="Abera B."/>
            <person name="Abreu J."/>
            <person name="Acer S.C."/>
            <person name="Aftuck L."/>
            <person name="Alexander A."/>
            <person name="An P."/>
            <person name="Anderson E."/>
            <person name="Anderson S."/>
            <person name="Arachi H."/>
            <person name="Azer M."/>
            <person name="Bachantsang P."/>
            <person name="Barry A."/>
            <person name="Bayul T."/>
            <person name="Berlin A."/>
            <person name="Bessette D."/>
            <person name="Bloom T."/>
            <person name="Blye J."/>
            <person name="Boguslavskiy L."/>
            <person name="Bonnet C."/>
            <person name="Boukhgalter B."/>
            <person name="Bourzgui I."/>
            <person name="Brown A."/>
            <person name="Cahill P."/>
            <person name="Channer S."/>
            <person name="Cheshatsang Y."/>
            <person name="Chuda L."/>
            <person name="Citroen M."/>
            <person name="Collymore A."/>
            <person name="Cooke P."/>
            <person name="Costello M."/>
            <person name="D'Aco K."/>
            <person name="Daza R."/>
            <person name="De Haan G."/>
            <person name="DeGray S."/>
            <person name="DeMaso C."/>
            <person name="Dhargay N."/>
            <person name="Dooley K."/>
            <person name="Dooley E."/>
            <person name="Doricent M."/>
            <person name="Dorje P."/>
            <person name="Dorjee K."/>
            <person name="Dupes A."/>
            <person name="Elong R."/>
            <person name="Falk J."/>
            <person name="Farina A."/>
            <person name="Faro S."/>
            <person name="Ferguson D."/>
            <person name="Fisher S."/>
            <person name="Foley C.D."/>
            <person name="Franke A."/>
            <person name="Friedrich D."/>
            <person name="Gadbois L."/>
            <person name="Gearin G."/>
            <person name="Gearin C.R."/>
            <person name="Giannoukos G."/>
            <person name="Goode T."/>
            <person name="Graham J."/>
            <person name="Grandbois E."/>
            <person name="Grewal S."/>
            <person name="Gyaltsen K."/>
            <person name="Hafez N."/>
            <person name="Hagos B."/>
            <person name="Hall J."/>
            <person name="Henson C."/>
            <person name="Hollinger A."/>
            <person name="Honan T."/>
            <person name="Huard M.D."/>
            <person name="Hughes L."/>
            <person name="Hurhula B."/>
            <person name="Husby M.E."/>
            <person name="Kamat A."/>
            <person name="Kanga B."/>
            <person name="Kashin S."/>
            <person name="Khazanovich D."/>
            <person name="Kisner P."/>
            <person name="Lance K."/>
            <person name="Lara M."/>
            <person name="Lee W."/>
            <person name="Lennon N."/>
            <person name="Letendre F."/>
            <person name="LeVine R."/>
            <person name="Lipovsky A."/>
            <person name="Liu X."/>
            <person name="Liu J."/>
            <person name="Liu S."/>
            <person name="Lokyitsang T."/>
            <person name="Lokyitsang Y."/>
            <person name="Lubonja R."/>
            <person name="Lui A."/>
            <person name="MacDonald P."/>
            <person name="Magnisalis V."/>
            <person name="Maru K."/>
            <person name="Matthews C."/>
            <person name="McCusker W."/>
            <person name="McDonough S."/>
            <person name="Mehta T."/>
            <person name="Meldrim J."/>
            <person name="Meneus L."/>
            <person name="Mihai O."/>
            <person name="Mihalev A."/>
            <person name="Mihova T."/>
            <person name="Mittelman R."/>
            <person name="Mlenga V."/>
            <person name="Montmayeur A."/>
            <person name="Mulrain L."/>
            <person name="Navidi A."/>
            <person name="Naylor J."/>
            <person name="Negash T."/>
            <person name="Nguyen T."/>
            <person name="Nguyen N."/>
            <person name="Nicol R."/>
            <person name="Norbu C."/>
            <person name="Norbu N."/>
            <person name="Novod N."/>
            <person name="O'Neill B."/>
            <person name="Osman S."/>
            <person name="Markiewicz E."/>
            <person name="Oyono O.L."/>
            <person name="Patti C."/>
            <person name="Phunkhang P."/>
            <person name="Pierre F."/>
            <person name="Priest M."/>
            <person name="Raghuraman S."/>
            <person name="Rege F."/>
            <person name="Reyes R."/>
            <person name="Rise C."/>
            <person name="Rogov P."/>
            <person name="Ross K."/>
            <person name="Ryan E."/>
            <person name="Settipalli S."/>
            <person name="Shea T."/>
            <person name="Sherpa N."/>
            <person name="Shi L."/>
            <person name="Shih D."/>
            <person name="Sparrow T."/>
            <person name="Spaulding J."/>
            <person name="Stalker J."/>
            <person name="Stange-Thomann N."/>
            <person name="Stavropoulos S."/>
            <person name="Stone C."/>
            <person name="Strader C."/>
            <person name="Tesfaye S."/>
            <person name="Thomson T."/>
            <person name="Thoulutsang Y."/>
            <person name="Thoulutsang D."/>
            <person name="Topham K."/>
            <person name="Topping I."/>
            <person name="Tsamla T."/>
            <person name="Vassiliev H."/>
            <person name="Vo A."/>
            <person name="Wangchuk T."/>
            <person name="Wangdi T."/>
            <person name="Weiand M."/>
            <person name="Wilkinson J."/>
            <person name="Wilson A."/>
            <person name="Yadav S."/>
            <person name="Young G."/>
            <person name="Yu Q."/>
            <person name="Zembek L."/>
            <person name="Zhong D."/>
            <person name="Zimmer A."/>
            <person name="Zwirko Z."/>
            <person name="Jaffe D.B."/>
            <person name="Alvarez P."/>
            <person name="Brockman W."/>
            <person name="Butler J."/>
            <person name="Chin C."/>
            <person name="Gnerre S."/>
            <person name="Grabherr M."/>
            <person name="Kleber M."/>
            <person name="Mauceli E."/>
            <person name="MacCallum I."/>
        </authorList>
    </citation>
    <scope>NUCLEOTIDE SEQUENCE [LARGE SCALE GENOMIC DNA]</scope>
    <source>
        <strain evidence="2 3">TSC#14021-0224.01</strain>
    </source>
</reference>
<sequence length="79" mass="8520">MNFAIARFLARKRTQHGRAKEPANPVSHLANVLDKPSQPVSQANANGISNSNSNSKIINNNSSSSNHFSTSNPPTRQPP</sequence>
<evidence type="ECO:0000313" key="2">
    <source>
        <dbReference type="EMBL" id="EDV49116.1"/>
    </source>
</evidence>
<dbReference type="Proteomes" id="UP000008711">
    <property type="component" value="Unassembled WGS sequence"/>
</dbReference>
<accession>B3P0Z7</accession>
<gene>
    <name evidence="2" type="primary">Dere\GG20102</name>
    <name evidence="2" type="ORF">Dere_GG20102</name>
</gene>
<evidence type="ECO:0000313" key="3">
    <source>
        <dbReference type="Proteomes" id="UP000008711"/>
    </source>
</evidence>
<dbReference type="HOGENOM" id="CLU_2608500_0_0_1"/>
<organism evidence="2 3">
    <name type="scientific">Drosophila erecta</name>
    <name type="common">Fruit fly</name>
    <dbReference type="NCBI Taxonomy" id="7220"/>
    <lineage>
        <taxon>Eukaryota</taxon>
        <taxon>Metazoa</taxon>
        <taxon>Ecdysozoa</taxon>
        <taxon>Arthropoda</taxon>
        <taxon>Hexapoda</taxon>
        <taxon>Insecta</taxon>
        <taxon>Pterygota</taxon>
        <taxon>Neoptera</taxon>
        <taxon>Endopterygota</taxon>
        <taxon>Diptera</taxon>
        <taxon>Brachycera</taxon>
        <taxon>Muscomorpha</taxon>
        <taxon>Ephydroidea</taxon>
        <taxon>Drosophilidae</taxon>
        <taxon>Drosophila</taxon>
        <taxon>Sophophora</taxon>
    </lineage>
</organism>
<dbReference type="AlphaFoldDB" id="B3P0Z7"/>